<dbReference type="Gene3D" id="2.40.30.60">
    <property type="entry name" value="RimM"/>
    <property type="match status" value="1"/>
</dbReference>
<reference evidence="7" key="1">
    <citation type="submission" date="2023-01" db="EMBL/GenBank/DDBJ databases">
        <title>Metagenome sequencing of chrysophaentin producing Chrysophaeum taylorii.</title>
        <authorList>
            <person name="Davison J."/>
            <person name="Bewley C."/>
        </authorList>
    </citation>
    <scope>NUCLEOTIDE SEQUENCE</scope>
    <source>
        <strain evidence="7">NIES-1699</strain>
    </source>
</reference>
<dbReference type="PANTHER" id="PTHR33692:SF1">
    <property type="entry name" value="RIBOSOME MATURATION FACTOR RIMM"/>
    <property type="match status" value="1"/>
</dbReference>
<comment type="subcellular location">
    <subcellularLocation>
        <location evidence="1">Plastid</location>
        <location evidence="1">Chloroplast</location>
    </subcellularLocation>
</comment>
<name>A0AAD7UFA7_9STRA</name>
<dbReference type="GO" id="GO:0006364">
    <property type="term" value="P:rRNA processing"/>
    <property type="evidence" value="ECO:0007669"/>
    <property type="project" value="UniProtKB-KW"/>
</dbReference>
<dbReference type="GO" id="GO:0043022">
    <property type="term" value="F:ribosome binding"/>
    <property type="evidence" value="ECO:0007669"/>
    <property type="project" value="InterPro"/>
</dbReference>
<evidence type="ECO:0000259" key="6">
    <source>
        <dbReference type="Pfam" id="PF01782"/>
    </source>
</evidence>
<evidence type="ECO:0000256" key="5">
    <source>
        <dbReference type="ARBA" id="ARBA00023186"/>
    </source>
</evidence>
<evidence type="ECO:0000256" key="1">
    <source>
        <dbReference type="ARBA" id="ARBA00004229"/>
    </source>
</evidence>
<dbReference type="InterPro" id="IPR036976">
    <property type="entry name" value="RimM_N_sf"/>
</dbReference>
<evidence type="ECO:0000256" key="3">
    <source>
        <dbReference type="ARBA" id="ARBA00022517"/>
    </source>
</evidence>
<feature type="domain" description="RimM N-terminal" evidence="6">
    <location>
        <begin position="93"/>
        <end position="183"/>
    </location>
</feature>
<protein>
    <recommendedName>
        <fullName evidence="6">RimM N-terminal domain-containing protein</fullName>
    </recommendedName>
</protein>
<dbReference type="EMBL" id="JAQMWT010000344">
    <property type="protein sequence ID" value="KAJ8603838.1"/>
    <property type="molecule type" value="Genomic_DNA"/>
</dbReference>
<evidence type="ECO:0000256" key="4">
    <source>
        <dbReference type="ARBA" id="ARBA00022552"/>
    </source>
</evidence>
<proteinExistence type="inferred from homology"/>
<organism evidence="7 8">
    <name type="scientific">Chrysophaeum taylorii</name>
    <dbReference type="NCBI Taxonomy" id="2483200"/>
    <lineage>
        <taxon>Eukaryota</taxon>
        <taxon>Sar</taxon>
        <taxon>Stramenopiles</taxon>
        <taxon>Ochrophyta</taxon>
        <taxon>Pelagophyceae</taxon>
        <taxon>Pelagomonadales</taxon>
        <taxon>Pelagomonadaceae</taxon>
        <taxon>Chrysophaeum</taxon>
    </lineage>
</organism>
<evidence type="ECO:0000313" key="8">
    <source>
        <dbReference type="Proteomes" id="UP001230188"/>
    </source>
</evidence>
<comment type="caution">
    <text evidence="7">The sequence shown here is derived from an EMBL/GenBank/DDBJ whole genome shotgun (WGS) entry which is preliminary data.</text>
</comment>
<sequence>MELLAEAVGSGKGMSRYGERRVHASKYAGKKVTDPWTATVARAENSTTPVPASSVQDVFRSGRSYSRRHPFSLSYDITQMDGRDPATFGFVNIGTVVGAHGVRGMLRVDAPSDPANEFRLCEPGLRHLRLATRRSPRPVVMEGGRRLKCLGAKTRFVVELGGLDDRDVASSLAGSQLYVREDQDRPQPVFEDGAVADEFFDAHVVDLETDDVVGTVFDVLDPTDEARAGLAHPLLELDLHKVPDHHCYVPLAPPIVEAFDPDLGVIYIRPPAGLLDITFEYVPPPDIIRGFLLPASEHLPANFLDLESSPDAVGWSPAVAAFSDGDYCD</sequence>
<dbReference type="GO" id="GO:0005840">
    <property type="term" value="C:ribosome"/>
    <property type="evidence" value="ECO:0007669"/>
    <property type="project" value="InterPro"/>
</dbReference>
<dbReference type="InterPro" id="IPR011961">
    <property type="entry name" value="RimM"/>
</dbReference>
<dbReference type="InterPro" id="IPR009000">
    <property type="entry name" value="Transl_B-barrel_sf"/>
</dbReference>
<gene>
    <name evidence="7" type="ORF">CTAYLR_000278</name>
</gene>
<evidence type="ECO:0000313" key="7">
    <source>
        <dbReference type="EMBL" id="KAJ8603838.1"/>
    </source>
</evidence>
<keyword evidence="5" id="KW-0143">Chaperone</keyword>
<dbReference type="InterPro" id="IPR002676">
    <property type="entry name" value="RimM_N"/>
</dbReference>
<dbReference type="SUPFAM" id="SSF50447">
    <property type="entry name" value="Translation proteins"/>
    <property type="match status" value="1"/>
</dbReference>
<accession>A0AAD7UFA7</accession>
<keyword evidence="4" id="KW-0698">rRNA processing</keyword>
<keyword evidence="3" id="KW-0690">Ribosome biogenesis</keyword>
<keyword evidence="8" id="KW-1185">Reference proteome</keyword>
<dbReference type="Proteomes" id="UP001230188">
    <property type="component" value="Unassembled WGS sequence"/>
</dbReference>
<evidence type="ECO:0000256" key="2">
    <source>
        <dbReference type="ARBA" id="ARBA00022490"/>
    </source>
</evidence>
<dbReference type="PANTHER" id="PTHR33692">
    <property type="entry name" value="RIBOSOME MATURATION FACTOR RIMM"/>
    <property type="match status" value="1"/>
</dbReference>
<dbReference type="AlphaFoldDB" id="A0AAD7UFA7"/>
<dbReference type="HAMAP" id="MF_00014">
    <property type="entry name" value="Ribosome_mat_RimM"/>
    <property type="match status" value="1"/>
</dbReference>
<dbReference type="GO" id="GO:0009507">
    <property type="term" value="C:chloroplast"/>
    <property type="evidence" value="ECO:0007669"/>
    <property type="project" value="UniProtKB-SubCell"/>
</dbReference>
<keyword evidence="2" id="KW-0963">Cytoplasm</keyword>
<dbReference type="Pfam" id="PF01782">
    <property type="entry name" value="RimM"/>
    <property type="match status" value="1"/>
</dbReference>